<protein>
    <submittedName>
        <fullName evidence="7">RNA polymerase sigma factor</fullName>
    </submittedName>
</protein>
<accession>A0ABU9XIS9</accession>
<dbReference type="Gene3D" id="1.10.10.10">
    <property type="entry name" value="Winged helix-like DNA-binding domain superfamily/Winged helix DNA-binding domain"/>
    <property type="match status" value="1"/>
</dbReference>
<dbReference type="SUPFAM" id="SSF88946">
    <property type="entry name" value="Sigma2 domain of RNA polymerase sigma factors"/>
    <property type="match status" value="1"/>
</dbReference>
<evidence type="ECO:0000256" key="4">
    <source>
        <dbReference type="ARBA" id="ARBA00023163"/>
    </source>
</evidence>
<evidence type="ECO:0000256" key="1">
    <source>
        <dbReference type="ARBA" id="ARBA00010641"/>
    </source>
</evidence>
<gene>
    <name evidence="7" type="ORF">ABC228_13620</name>
</gene>
<evidence type="ECO:0000256" key="3">
    <source>
        <dbReference type="ARBA" id="ARBA00023082"/>
    </source>
</evidence>
<dbReference type="Pfam" id="PF08281">
    <property type="entry name" value="Sigma70_r4_2"/>
    <property type="match status" value="1"/>
</dbReference>
<evidence type="ECO:0000313" key="7">
    <source>
        <dbReference type="EMBL" id="MEN2768216.1"/>
    </source>
</evidence>
<dbReference type="InterPro" id="IPR014284">
    <property type="entry name" value="RNA_pol_sigma-70_dom"/>
</dbReference>
<dbReference type="EMBL" id="JBDIML010000004">
    <property type="protein sequence ID" value="MEN2768216.1"/>
    <property type="molecule type" value="Genomic_DNA"/>
</dbReference>
<keyword evidence="3" id="KW-0731">Sigma factor</keyword>
<comment type="similarity">
    <text evidence="1">Belongs to the sigma-70 factor family. ECF subfamily.</text>
</comment>
<dbReference type="InterPro" id="IPR007627">
    <property type="entry name" value="RNA_pol_sigma70_r2"/>
</dbReference>
<organism evidence="7 8">
    <name type="scientific">Ornithinibacillus xuwenensis</name>
    <dbReference type="NCBI Taxonomy" id="3144668"/>
    <lineage>
        <taxon>Bacteria</taxon>
        <taxon>Bacillati</taxon>
        <taxon>Bacillota</taxon>
        <taxon>Bacilli</taxon>
        <taxon>Bacillales</taxon>
        <taxon>Bacillaceae</taxon>
        <taxon>Ornithinibacillus</taxon>
    </lineage>
</organism>
<evidence type="ECO:0000256" key="2">
    <source>
        <dbReference type="ARBA" id="ARBA00023015"/>
    </source>
</evidence>
<dbReference type="Pfam" id="PF04542">
    <property type="entry name" value="Sigma70_r2"/>
    <property type="match status" value="1"/>
</dbReference>
<dbReference type="NCBIfam" id="TIGR02937">
    <property type="entry name" value="sigma70-ECF"/>
    <property type="match status" value="1"/>
</dbReference>
<dbReference type="InterPro" id="IPR013325">
    <property type="entry name" value="RNA_pol_sigma_r2"/>
</dbReference>
<name>A0ABU9XIS9_9BACI</name>
<dbReference type="InterPro" id="IPR013249">
    <property type="entry name" value="RNA_pol_sigma70_r4_t2"/>
</dbReference>
<feature type="domain" description="RNA polymerase sigma-70 region 2" evidence="5">
    <location>
        <begin position="14"/>
        <end position="78"/>
    </location>
</feature>
<keyword evidence="2" id="KW-0805">Transcription regulation</keyword>
<dbReference type="Proteomes" id="UP001444625">
    <property type="component" value="Unassembled WGS sequence"/>
</dbReference>
<evidence type="ECO:0000259" key="6">
    <source>
        <dbReference type="Pfam" id="PF08281"/>
    </source>
</evidence>
<dbReference type="PANTHER" id="PTHR43133">
    <property type="entry name" value="RNA POLYMERASE ECF-TYPE SIGMA FACTO"/>
    <property type="match status" value="1"/>
</dbReference>
<dbReference type="SUPFAM" id="SSF88659">
    <property type="entry name" value="Sigma3 and sigma4 domains of RNA polymerase sigma factors"/>
    <property type="match status" value="1"/>
</dbReference>
<dbReference type="Gene3D" id="1.10.1740.10">
    <property type="match status" value="1"/>
</dbReference>
<dbReference type="PANTHER" id="PTHR43133:SF60">
    <property type="entry name" value="RNA POLYMERASE SIGMA FACTOR SIGV"/>
    <property type="match status" value="1"/>
</dbReference>
<comment type="caution">
    <text evidence="7">The sequence shown here is derived from an EMBL/GenBank/DDBJ whole genome shotgun (WGS) entry which is preliminary data.</text>
</comment>
<reference evidence="7 8" key="1">
    <citation type="submission" date="2024-05" db="EMBL/GenBank/DDBJ databases">
        <authorList>
            <person name="Haq I."/>
            <person name="Ullah Z."/>
            <person name="Ahmad R."/>
            <person name="Li M."/>
            <person name="Tong Y."/>
        </authorList>
    </citation>
    <scope>NUCLEOTIDE SEQUENCE [LARGE SCALE GENOMIC DNA]</scope>
    <source>
        <strain evidence="7 8">16A2E</strain>
    </source>
</reference>
<dbReference type="InterPro" id="IPR039425">
    <property type="entry name" value="RNA_pol_sigma-70-like"/>
</dbReference>
<evidence type="ECO:0000259" key="5">
    <source>
        <dbReference type="Pfam" id="PF04542"/>
    </source>
</evidence>
<dbReference type="InterPro" id="IPR036388">
    <property type="entry name" value="WH-like_DNA-bd_sf"/>
</dbReference>
<dbReference type="CDD" id="cd06171">
    <property type="entry name" value="Sigma70_r4"/>
    <property type="match status" value="1"/>
</dbReference>
<evidence type="ECO:0000313" key="8">
    <source>
        <dbReference type="Proteomes" id="UP001444625"/>
    </source>
</evidence>
<dbReference type="RefSeq" id="WP_345825695.1">
    <property type="nucleotide sequence ID" value="NZ_JBDIML010000004.1"/>
</dbReference>
<proteinExistence type="inferred from homology"/>
<keyword evidence="8" id="KW-1185">Reference proteome</keyword>
<dbReference type="InterPro" id="IPR013324">
    <property type="entry name" value="RNA_pol_sigma_r3/r4-like"/>
</dbReference>
<sequence length="174" mass="20838">MDQQYKKQQVNEWYHTYSNDVYHYSYFLIGDHEQAKDILQETYLRAYRKFDSFQGENVRGWLFRIARNLTIDDIRKKRPISYFLDSIPILKSTEKSPEQIAMLNESEQELYVALSKLKLSFRDVIVLRKIKEFSISETAEILGWSENKVKVNLFRGIKALRKELEKENFSHETV</sequence>
<keyword evidence="4" id="KW-0804">Transcription</keyword>
<feature type="domain" description="RNA polymerase sigma factor 70 region 4 type 2" evidence="6">
    <location>
        <begin position="108"/>
        <end position="160"/>
    </location>
</feature>